<reference evidence="2 3" key="1">
    <citation type="submission" date="2020-08" db="EMBL/GenBank/DDBJ databases">
        <title>The Agave Microbiome: Exploring the role of microbial communities in plant adaptations to desert environments.</title>
        <authorList>
            <person name="Partida-Martinez L.P."/>
        </authorList>
    </citation>
    <scope>NUCLEOTIDE SEQUENCE [LARGE SCALE GENOMIC DNA]</scope>
    <source>
        <strain evidence="2 3">AS2.23</strain>
    </source>
</reference>
<gene>
    <name evidence="2" type="ORF">FHR75_001461</name>
</gene>
<feature type="transmembrane region" description="Helical" evidence="1">
    <location>
        <begin position="227"/>
        <end position="251"/>
    </location>
</feature>
<feature type="transmembrane region" description="Helical" evidence="1">
    <location>
        <begin position="6"/>
        <end position="26"/>
    </location>
</feature>
<feature type="transmembrane region" description="Helical" evidence="1">
    <location>
        <begin position="77"/>
        <end position="96"/>
    </location>
</feature>
<sequence length="300" mass="29862">MSGPAVVVLPLLLFLVAAVAVGAVVLSRRVPSHELTAPVVRAQRRGGVVAAIALVLAVALVALGLSLPATSLPRTRLIAVAPLAAAALHAAVLLAGELSWPRPAQRVRSARLAVRTVRADAPRGMVRVFTASCVLAWAVCVVGTVLADDSGRAIGYADGPASGSAGPFPGAFYAGPVALAAAVVVALTWAVLLRVPQRPAVPGADAATDGALRRAAAHRALRVSTSAVLGTTAALLVTGGGAAHGMGGQWGEQVGDVMVRHDVGPGPVWDAVAAGVAVTGGLLLLAALAVLLVPARGVPR</sequence>
<dbReference type="AlphaFoldDB" id="A0A7W4TL81"/>
<keyword evidence="1" id="KW-0472">Membrane</keyword>
<protein>
    <submittedName>
        <fullName evidence="2">Uncharacterized protein</fullName>
    </submittedName>
</protein>
<proteinExistence type="predicted"/>
<keyword evidence="1" id="KW-1133">Transmembrane helix</keyword>
<feature type="transmembrane region" description="Helical" evidence="1">
    <location>
        <begin position="128"/>
        <end position="147"/>
    </location>
</feature>
<feature type="transmembrane region" description="Helical" evidence="1">
    <location>
        <begin position="271"/>
        <end position="293"/>
    </location>
</feature>
<feature type="transmembrane region" description="Helical" evidence="1">
    <location>
        <begin position="47"/>
        <end position="65"/>
    </location>
</feature>
<dbReference type="EMBL" id="JACHVY010000001">
    <property type="protein sequence ID" value="MBB2900673.1"/>
    <property type="molecule type" value="Genomic_DNA"/>
</dbReference>
<accession>A0A7W4TL81</accession>
<evidence type="ECO:0000256" key="1">
    <source>
        <dbReference type="SAM" id="Phobius"/>
    </source>
</evidence>
<keyword evidence="1" id="KW-0812">Transmembrane</keyword>
<comment type="caution">
    <text evidence="2">The sequence shown here is derived from an EMBL/GenBank/DDBJ whole genome shotgun (WGS) entry which is preliminary data.</text>
</comment>
<name>A0A7W4TL81_KINRA</name>
<organism evidence="2 3">
    <name type="scientific">Kineococcus radiotolerans</name>
    <dbReference type="NCBI Taxonomy" id="131568"/>
    <lineage>
        <taxon>Bacteria</taxon>
        <taxon>Bacillati</taxon>
        <taxon>Actinomycetota</taxon>
        <taxon>Actinomycetes</taxon>
        <taxon>Kineosporiales</taxon>
        <taxon>Kineosporiaceae</taxon>
        <taxon>Kineococcus</taxon>
    </lineage>
</organism>
<feature type="transmembrane region" description="Helical" evidence="1">
    <location>
        <begin position="171"/>
        <end position="192"/>
    </location>
</feature>
<evidence type="ECO:0000313" key="3">
    <source>
        <dbReference type="Proteomes" id="UP000533269"/>
    </source>
</evidence>
<dbReference type="Proteomes" id="UP000533269">
    <property type="component" value="Unassembled WGS sequence"/>
</dbReference>
<reference evidence="2 3" key="2">
    <citation type="submission" date="2020-08" db="EMBL/GenBank/DDBJ databases">
        <authorList>
            <person name="Partida-Martinez L."/>
            <person name="Huntemann M."/>
            <person name="Clum A."/>
            <person name="Wang J."/>
            <person name="Palaniappan K."/>
            <person name="Ritter S."/>
            <person name="Chen I.-M."/>
            <person name="Stamatis D."/>
            <person name="Reddy T."/>
            <person name="O'Malley R."/>
            <person name="Daum C."/>
            <person name="Shapiro N."/>
            <person name="Ivanova N."/>
            <person name="Kyrpides N."/>
            <person name="Woyke T."/>
        </authorList>
    </citation>
    <scope>NUCLEOTIDE SEQUENCE [LARGE SCALE GENOMIC DNA]</scope>
    <source>
        <strain evidence="2 3">AS2.23</strain>
    </source>
</reference>
<dbReference type="RefSeq" id="WP_183390816.1">
    <property type="nucleotide sequence ID" value="NZ_JACHVY010000001.1"/>
</dbReference>
<evidence type="ECO:0000313" key="2">
    <source>
        <dbReference type="EMBL" id="MBB2900673.1"/>
    </source>
</evidence>